<organism evidence="1 2">
    <name type="scientific">Rhodoblastus acidophilus</name>
    <name type="common">Rhodopseudomonas acidophila</name>
    <dbReference type="NCBI Taxonomy" id="1074"/>
    <lineage>
        <taxon>Bacteria</taxon>
        <taxon>Pseudomonadati</taxon>
        <taxon>Pseudomonadota</taxon>
        <taxon>Alphaproteobacteria</taxon>
        <taxon>Hyphomicrobiales</taxon>
        <taxon>Rhodoblastaceae</taxon>
        <taxon>Rhodoblastus</taxon>
    </lineage>
</organism>
<dbReference type="Proteomes" id="UP000198418">
    <property type="component" value="Unassembled WGS sequence"/>
</dbReference>
<dbReference type="EMBL" id="FYDG01000003">
    <property type="protein sequence ID" value="SNB69968.1"/>
    <property type="molecule type" value="Genomic_DNA"/>
</dbReference>
<protein>
    <submittedName>
        <fullName evidence="1">Phytoene synthase</fullName>
    </submittedName>
</protein>
<dbReference type="InterPro" id="IPR008949">
    <property type="entry name" value="Isoprenoid_synthase_dom_sf"/>
</dbReference>
<reference evidence="2" key="1">
    <citation type="submission" date="2017-06" db="EMBL/GenBank/DDBJ databases">
        <authorList>
            <person name="Varghese N."/>
            <person name="Submissions S."/>
        </authorList>
    </citation>
    <scope>NUCLEOTIDE SEQUENCE [LARGE SCALE GENOMIC DNA]</scope>
    <source>
        <strain evidence="2">DSM 137</strain>
    </source>
</reference>
<dbReference type="Gene3D" id="1.10.600.10">
    <property type="entry name" value="Farnesyl Diphosphate Synthase"/>
    <property type="match status" value="1"/>
</dbReference>
<gene>
    <name evidence="1" type="ORF">SAMN06265338_103322</name>
</gene>
<dbReference type="Pfam" id="PF00494">
    <property type="entry name" value="SQS_PSY"/>
    <property type="match status" value="1"/>
</dbReference>
<dbReference type="SUPFAM" id="SSF48576">
    <property type="entry name" value="Terpenoid synthases"/>
    <property type="match status" value="1"/>
</dbReference>
<accession>A0A212RCJ5</accession>
<dbReference type="AlphaFoldDB" id="A0A212RCJ5"/>
<name>A0A212RCJ5_RHOAC</name>
<dbReference type="InterPro" id="IPR002060">
    <property type="entry name" value="Squ/phyt_synthse"/>
</dbReference>
<sequence>MTSGARAAKRSFHANYRGAAMTSPPDSYALCEAALREGDRDRWLASMFAPADRRPHLHALYAFNLEVARVASQVTQPLLGEMRLQFWTDLLNGEPQGEARSNPVADALLTTLDACGLQREPLLELLEARLFDLYGEPHPDVEAFDHYCDLTAGTLFRLAGQILAGAEASGVAAEPAGRAYALTGLLRALPWLAAENKSLIPADLAATYGLGLVTRENTPGLRAALADLRAHARADLDRTVAALEQTPQPEASAYRVMALPKLYLAQMDEAADPLSPLPEIAQWRRQWALLRGKV</sequence>
<proteinExistence type="predicted"/>
<evidence type="ECO:0000313" key="1">
    <source>
        <dbReference type="EMBL" id="SNB69968.1"/>
    </source>
</evidence>
<evidence type="ECO:0000313" key="2">
    <source>
        <dbReference type="Proteomes" id="UP000198418"/>
    </source>
</evidence>
<keyword evidence="2" id="KW-1185">Reference proteome</keyword>